<evidence type="ECO:0000313" key="2">
    <source>
        <dbReference type="Proteomes" id="UP001549799"/>
    </source>
</evidence>
<proteinExistence type="predicted"/>
<evidence type="ECO:0000313" key="1">
    <source>
        <dbReference type="EMBL" id="MET6990296.1"/>
    </source>
</evidence>
<protein>
    <submittedName>
        <fullName evidence="1">Uncharacterized protein</fullName>
    </submittedName>
</protein>
<dbReference type="RefSeq" id="WP_354614686.1">
    <property type="nucleotide sequence ID" value="NZ_JBEXAE010000002.1"/>
</dbReference>
<organism evidence="1 2">
    <name type="scientific">Sediminicola arcticus</name>
    <dbReference type="NCBI Taxonomy" id="1574308"/>
    <lineage>
        <taxon>Bacteria</taxon>
        <taxon>Pseudomonadati</taxon>
        <taxon>Bacteroidota</taxon>
        <taxon>Flavobacteriia</taxon>
        <taxon>Flavobacteriales</taxon>
        <taxon>Flavobacteriaceae</taxon>
        <taxon>Sediminicola</taxon>
    </lineage>
</organism>
<sequence>MIAEEQFESEIVMQAFMPLSIDKIGSQYVSDSKYPMAMAERLILIMDFFPI</sequence>
<gene>
    <name evidence="1" type="ORF">ABXZ36_06515</name>
</gene>
<accession>A0ABV2ST23</accession>
<comment type="caution">
    <text evidence="1">The sequence shown here is derived from an EMBL/GenBank/DDBJ whole genome shotgun (WGS) entry which is preliminary data.</text>
</comment>
<reference evidence="1 2" key="1">
    <citation type="submission" date="2024-07" db="EMBL/GenBank/DDBJ databases">
        <title>The genome sequence of type strain Sediminicola arcticus GDMCC 1.2805.</title>
        <authorList>
            <person name="Liu Y."/>
        </authorList>
    </citation>
    <scope>NUCLEOTIDE SEQUENCE [LARGE SCALE GENOMIC DNA]</scope>
    <source>
        <strain evidence="1 2">GDMCC 1.2805</strain>
    </source>
</reference>
<keyword evidence="2" id="KW-1185">Reference proteome</keyword>
<dbReference type="EMBL" id="JBEXAE010000002">
    <property type="protein sequence ID" value="MET6990296.1"/>
    <property type="molecule type" value="Genomic_DNA"/>
</dbReference>
<name>A0ABV2ST23_9FLAO</name>
<dbReference type="Proteomes" id="UP001549799">
    <property type="component" value="Unassembled WGS sequence"/>
</dbReference>